<dbReference type="RefSeq" id="WP_202063194.1">
    <property type="nucleotide sequence ID" value="NZ_JAEQMY010000038.1"/>
</dbReference>
<keyword evidence="3" id="KW-1185">Reference proteome</keyword>
<reference evidence="2" key="1">
    <citation type="submission" date="2021-01" db="EMBL/GenBank/DDBJ databases">
        <title>Microvirga sp.</title>
        <authorList>
            <person name="Kim M.K."/>
        </authorList>
    </citation>
    <scope>NUCLEOTIDE SEQUENCE</scope>
    <source>
        <strain evidence="2">5420S-16</strain>
    </source>
</reference>
<sequence>MRNLLSNLTALTAKEPNMYFGPMKRVGVFGTPGSVRLNRRDINGLADIGNNTGNLLFQYSVWSGIQNPKMVVHLGMDYSFVRENIDILVIPAANQVNSDPDFVLGPWADMVERIDRPVVVVGLGAQADDQSDPRIDLAPDTLRLLKVLAERTNYIGVRGPFTAAALACHGIENVVVTGCPSNFINVEDIDGSTIAERLSQLKANGAQCPTYVPGTIEKRVNDLERQLFRIGYAENARIVYQTNLAAMKAIRLHEDVAADEYLRWENKELIPEMSFKRYKDYIEEAGDFYTSAAEWIASLGSNTDFVFGMRAHGCIAAIQGGSFGACVTFDSRTAELFETMQYPRISAQNALACQDINDVVQNVEFDATKFDAARSSLLSSYASIMQSNGVRMSHRGM</sequence>
<dbReference type="Pfam" id="PF04230">
    <property type="entry name" value="PS_pyruv_trans"/>
    <property type="match status" value="1"/>
</dbReference>
<evidence type="ECO:0000313" key="2">
    <source>
        <dbReference type="EMBL" id="MBL0406323.1"/>
    </source>
</evidence>
<dbReference type="InterPro" id="IPR007345">
    <property type="entry name" value="Polysacch_pyruvyl_Trfase"/>
</dbReference>
<accession>A0A936Z8M2</accession>
<protein>
    <submittedName>
        <fullName evidence="2">Polysaccharide pyruvyl transferase family protein</fullName>
    </submittedName>
</protein>
<evidence type="ECO:0000313" key="3">
    <source>
        <dbReference type="Proteomes" id="UP000605848"/>
    </source>
</evidence>
<organism evidence="2 3">
    <name type="scientific">Microvirga aerilata</name>
    <dbReference type="NCBI Taxonomy" id="670292"/>
    <lineage>
        <taxon>Bacteria</taxon>
        <taxon>Pseudomonadati</taxon>
        <taxon>Pseudomonadota</taxon>
        <taxon>Alphaproteobacteria</taxon>
        <taxon>Hyphomicrobiales</taxon>
        <taxon>Methylobacteriaceae</taxon>
        <taxon>Microvirga</taxon>
    </lineage>
</organism>
<name>A0A936Z8M2_9HYPH</name>
<dbReference type="EMBL" id="JAEQMY010000038">
    <property type="protein sequence ID" value="MBL0406323.1"/>
    <property type="molecule type" value="Genomic_DNA"/>
</dbReference>
<dbReference type="GO" id="GO:0016740">
    <property type="term" value="F:transferase activity"/>
    <property type="evidence" value="ECO:0007669"/>
    <property type="project" value="UniProtKB-KW"/>
</dbReference>
<dbReference type="AlphaFoldDB" id="A0A936Z8M2"/>
<keyword evidence="2" id="KW-0808">Transferase</keyword>
<proteinExistence type="predicted"/>
<dbReference type="Proteomes" id="UP000605848">
    <property type="component" value="Unassembled WGS sequence"/>
</dbReference>
<evidence type="ECO:0000259" key="1">
    <source>
        <dbReference type="Pfam" id="PF04230"/>
    </source>
</evidence>
<comment type="caution">
    <text evidence="2">The sequence shown here is derived from an EMBL/GenBank/DDBJ whole genome shotgun (WGS) entry which is preliminary data.</text>
</comment>
<feature type="domain" description="Polysaccharide pyruvyl transferase" evidence="1">
    <location>
        <begin position="75"/>
        <end position="319"/>
    </location>
</feature>
<gene>
    <name evidence="2" type="ORF">JKG68_20400</name>
</gene>